<sequence length="145" mass="15593">MTLLAGGWTEGVTSALYEGRLSNALETRSRPCDERRACEGGGGGLWKHFSRTGTSSDANTGNNGFFFSTPPCPPSVSEVLLWFAETFPSDPKGAGTCRPAGTGQLRREEAQQGRILRAGRSIGVFPRQSLSSDWLINNGDNLRSL</sequence>
<protein>
    <submittedName>
        <fullName evidence="1">Hypp2999 protein</fullName>
    </submittedName>
</protein>
<reference evidence="1" key="1">
    <citation type="submission" date="2022-01" db="EMBL/GenBank/DDBJ databases">
        <authorList>
            <person name="Braso-Vives M."/>
        </authorList>
    </citation>
    <scope>NUCLEOTIDE SEQUENCE</scope>
</reference>
<dbReference type="EMBL" id="OV696690">
    <property type="protein sequence ID" value="CAH1264480.1"/>
    <property type="molecule type" value="Genomic_DNA"/>
</dbReference>
<gene>
    <name evidence="1" type="primary">Hypp2999</name>
    <name evidence="1" type="ORF">BLAG_LOCUS18837</name>
</gene>
<evidence type="ECO:0000313" key="1">
    <source>
        <dbReference type="EMBL" id="CAH1264480.1"/>
    </source>
</evidence>
<evidence type="ECO:0000313" key="2">
    <source>
        <dbReference type="Proteomes" id="UP000838412"/>
    </source>
</evidence>
<dbReference type="Proteomes" id="UP000838412">
    <property type="component" value="Chromosome 5"/>
</dbReference>
<proteinExistence type="predicted"/>
<organism evidence="1 2">
    <name type="scientific">Branchiostoma lanceolatum</name>
    <name type="common">Common lancelet</name>
    <name type="synonym">Amphioxus lanceolatum</name>
    <dbReference type="NCBI Taxonomy" id="7740"/>
    <lineage>
        <taxon>Eukaryota</taxon>
        <taxon>Metazoa</taxon>
        <taxon>Chordata</taxon>
        <taxon>Cephalochordata</taxon>
        <taxon>Leptocardii</taxon>
        <taxon>Amphioxiformes</taxon>
        <taxon>Branchiostomatidae</taxon>
        <taxon>Branchiostoma</taxon>
    </lineage>
</organism>
<accession>A0A8K0EQ48</accession>
<keyword evidence="2" id="KW-1185">Reference proteome</keyword>
<name>A0A8K0EQ48_BRALA</name>
<dbReference type="AlphaFoldDB" id="A0A8K0EQ48"/>